<proteinExistence type="inferred from homology"/>
<keyword evidence="9" id="KW-0175">Coiled coil</keyword>
<reference evidence="12 13" key="1">
    <citation type="submission" date="2019-01" db="EMBL/GenBank/DDBJ databases">
        <authorList>
            <person name="Ramaprasad A."/>
        </authorList>
    </citation>
    <scope>NUCLEOTIDE SEQUENCE [LARGE SCALE GENOMIC DNA]</scope>
</reference>
<keyword evidence="2" id="KW-0963">Cytoplasm</keyword>
<dbReference type="PANTHER" id="PTHR47970:SF12">
    <property type="entry name" value="KINESIN FAMILY MEMBER 11"/>
    <property type="match status" value="1"/>
</dbReference>
<dbReference type="GO" id="GO:0090307">
    <property type="term" value="P:mitotic spindle assembly"/>
    <property type="evidence" value="ECO:0007669"/>
    <property type="project" value="TreeGrafter"/>
</dbReference>
<feature type="coiled-coil region" evidence="9">
    <location>
        <begin position="1155"/>
        <end position="1182"/>
    </location>
</feature>
<feature type="binding site" evidence="8">
    <location>
        <begin position="100"/>
        <end position="107"/>
    </location>
    <ligand>
        <name>ATP</name>
        <dbReference type="ChEBI" id="CHEBI:30616"/>
    </ligand>
</feature>
<dbReference type="GO" id="GO:0008574">
    <property type="term" value="F:plus-end-directed microtubule motor activity"/>
    <property type="evidence" value="ECO:0007669"/>
    <property type="project" value="TreeGrafter"/>
</dbReference>
<feature type="coiled-coil region" evidence="9">
    <location>
        <begin position="943"/>
        <end position="974"/>
    </location>
</feature>
<keyword evidence="7" id="KW-0206">Cytoskeleton</keyword>
<evidence type="ECO:0000256" key="2">
    <source>
        <dbReference type="ARBA" id="ARBA00022490"/>
    </source>
</evidence>
<dbReference type="GeneID" id="19960085"/>
<dbReference type="EMBL" id="LR215066">
    <property type="protein sequence ID" value="VEV56751.1"/>
    <property type="molecule type" value="Genomic_DNA"/>
</dbReference>
<comment type="subcellular location">
    <subcellularLocation>
        <location evidence="1">Cytoplasm</location>
        <location evidence="1">Cytoskeleton</location>
    </subcellularLocation>
</comment>
<dbReference type="GO" id="GO:0005876">
    <property type="term" value="C:spindle microtubule"/>
    <property type="evidence" value="ECO:0007669"/>
    <property type="project" value="TreeGrafter"/>
</dbReference>
<protein>
    <submittedName>
        <fullName evidence="12">Kinesin-5, putative</fullName>
    </submittedName>
</protein>
<dbReference type="Pfam" id="PF00225">
    <property type="entry name" value="Kinesin"/>
    <property type="match status" value="1"/>
</dbReference>
<dbReference type="InterPro" id="IPR001752">
    <property type="entry name" value="Kinesin_motor_dom"/>
</dbReference>
<dbReference type="GO" id="GO:0008017">
    <property type="term" value="F:microtubule binding"/>
    <property type="evidence" value="ECO:0007669"/>
    <property type="project" value="InterPro"/>
</dbReference>
<evidence type="ECO:0000256" key="8">
    <source>
        <dbReference type="PROSITE-ProRule" id="PRU00283"/>
    </source>
</evidence>
<dbReference type="GO" id="GO:0007018">
    <property type="term" value="P:microtubule-based movement"/>
    <property type="evidence" value="ECO:0007669"/>
    <property type="project" value="InterPro"/>
</dbReference>
<evidence type="ECO:0000256" key="3">
    <source>
        <dbReference type="ARBA" id="ARBA00022701"/>
    </source>
</evidence>
<feature type="compositionally biased region" description="Basic and acidic residues" evidence="10">
    <location>
        <begin position="1335"/>
        <end position="1370"/>
    </location>
</feature>
<feature type="coiled-coil region" evidence="9">
    <location>
        <begin position="490"/>
        <end position="517"/>
    </location>
</feature>
<dbReference type="GO" id="GO:0005524">
    <property type="term" value="F:ATP binding"/>
    <property type="evidence" value="ECO:0007669"/>
    <property type="project" value="UniProtKB-UniRule"/>
</dbReference>
<dbReference type="InterPro" id="IPR047149">
    <property type="entry name" value="KIF11-like"/>
</dbReference>
<dbReference type="SUPFAM" id="SSF52540">
    <property type="entry name" value="P-loop containing nucleoside triphosphate hydrolases"/>
    <property type="match status" value="1"/>
</dbReference>
<keyword evidence="3" id="KW-0493">Microtubule</keyword>
<sequence length="1425" mass="167441">MLRTSYQNDKHSCVNIKVIVRCRPLNEKEKNDINNEEVVKINNNEVILTINRSNEIYEKKYSFDYACDKNVDQKTLFNNYIFQIVDEVVEGFNCTLFCYGQTGTGKTYTMEGKILEHLKNNENKKVDLNDSINSDINYYYELCDNDDTGIIFRVAKRIFDILNSRKEDKSIKRERALYDTYNYTNHNNINDDINDDINVDNKKKGIKRPDMTGFDKLIDTHDREQRKETSSPVLSNRNKMMEEENKYNNKHYNNINDIIMSNNSNNEKSSFDFNIKVSYLEIYNEELCDLLSPTTETNHKLRIYEDMTNKNKGLNVDKLEEKCINSFEEIYYIICSAIKKRRTAETSYNKKSSRSHSIFTITLIMKDLNSEGESITKIGKLNLVDLAGSENALKSSYGNIKIRQQECCNINQSLLTLGRVINALIENSSYIPYRDSKLTRLLQDSLGGKTKTFIVATISPSSLCIDETLSTLDYVFRAKNIKNRPEINVKTTKQLKIKDLNNEIEKLKNALNLNRERRGVYLDNEEYNNIQNSLKKNKEVILEKEKILFEKSKKIKTLLNKMDYSDDVQNQVIEFLKHVLLKYKNIQSLYDIFINKIVEEKYVNQFLIDQFDLIKNYYYDNVYLFEEKYKLISEIVRQNFDQLNQKINNDKTFFNNTCNNSLQILSQIKNNIEDNKTFFLKSINGFDQLNNDLYSKKNDLLNFFLQNIDQIEKVDKNGMIIIDKVKNKLLECKVKSNINPINHYDHLLNAHKLLKNGDMAINDFFTYINNNIVQDLSKPNENQLKEENSQHDGNKLSVCKNIESNNDSMISVYQSNFKTLENLVFNEEGIELVNNISKDLSNEEYNIKNIIEYIKNISNLFHLFLKSSSLCFKKNIKDKEEFFLNEEKKLKEIIQKYYDQYNTYEIEINEKKNQIIQNYKEKINQDVKNFQQNVLNEIKNVINKNITILNEKVNNQIEALNDKLQEQVSNNKHKELYTNSLKSLETFFYNYNKNYTNYDKEYDNFNNNVDKKINKYNELFLNVISDMTIQLKNNEKKIKNNIINIITIYEQIINKNTQNVDKITEYFDKYTNQTLIEKQQHYKNISNKISQEKLYFENAEKNHQTFSKKCVENILIYNQEFLENLEKCKGDINIIIDKVVNQNYFHDLNTIPDPKVEDKIEIKNINDNIKDIRDEIKNKQALTIDNVNTINKEDQYNEHNNANQFDSDTFTQVEKKNENSDNYLDIKNFTLKELENEANSKNIDFKCLFEKINDNFDFINTENTSLKRAILSGECKLWLNTSTGLTKDSNDAPSVNANTNLGTTNVNTNLSSSAFGINSEKSKIVSQNKLNVNKNNKDISLKTDGDNEKNNIKPLKDQNRKRNKSIDNSHPRANTYNNTNDIKLTTTKIVKLNNDKFNSNKNSPLLKRFKDDPYKNKNIKLFRKL</sequence>
<dbReference type="PROSITE" id="PS00411">
    <property type="entry name" value="KINESIN_MOTOR_1"/>
    <property type="match status" value="1"/>
</dbReference>
<keyword evidence="5 8" id="KW-0067">ATP-binding</keyword>
<feature type="region of interest" description="Disordered" evidence="10">
    <location>
        <begin position="1335"/>
        <end position="1378"/>
    </location>
</feature>
<evidence type="ECO:0000256" key="1">
    <source>
        <dbReference type="ARBA" id="ARBA00004245"/>
    </source>
</evidence>
<dbReference type="InterPro" id="IPR027417">
    <property type="entry name" value="P-loop_NTPase"/>
</dbReference>
<evidence type="ECO:0000256" key="6">
    <source>
        <dbReference type="ARBA" id="ARBA00023175"/>
    </source>
</evidence>
<dbReference type="PROSITE" id="PS50067">
    <property type="entry name" value="KINESIN_MOTOR_2"/>
    <property type="match status" value="1"/>
</dbReference>
<dbReference type="GO" id="GO:0072686">
    <property type="term" value="C:mitotic spindle"/>
    <property type="evidence" value="ECO:0007669"/>
    <property type="project" value="TreeGrafter"/>
</dbReference>
<evidence type="ECO:0000313" key="13">
    <source>
        <dbReference type="Proteomes" id="UP000290582"/>
    </source>
</evidence>
<dbReference type="VEuPathDB" id="PlasmoDB:PVVCY_1000940"/>
<dbReference type="KEGG" id="pvv:PVVCY_1000940"/>
<gene>
    <name evidence="12" type="ORF">PVVCY_1000940</name>
</gene>
<dbReference type="PRINTS" id="PR00380">
    <property type="entry name" value="KINESINHEAVY"/>
</dbReference>
<dbReference type="SMART" id="SM00129">
    <property type="entry name" value="KISc"/>
    <property type="match status" value="1"/>
</dbReference>
<evidence type="ECO:0000256" key="7">
    <source>
        <dbReference type="ARBA" id="ARBA00023212"/>
    </source>
</evidence>
<organism evidence="12 13">
    <name type="scientific">Plasmodium vinckei vinckei</name>
    <dbReference type="NCBI Taxonomy" id="54757"/>
    <lineage>
        <taxon>Eukaryota</taxon>
        <taxon>Sar</taxon>
        <taxon>Alveolata</taxon>
        <taxon>Apicomplexa</taxon>
        <taxon>Aconoidasida</taxon>
        <taxon>Haemosporida</taxon>
        <taxon>Plasmodiidae</taxon>
        <taxon>Plasmodium</taxon>
        <taxon>Plasmodium (Vinckeia)</taxon>
    </lineage>
</organism>
<dbReference type="Proteomes" id="UP000290582">
    <property type="component" value="Chromosome PVVCY_10"/>
</dbReference>
<evidence type="ECO:0000256" key="10">
    <source>
        <dbReference type="SAM" id="MobiDB-lite"/>
    </source>
</evidence>
<evidence type="ECO:0000313" key="12">
    <source>
        <dbReference type="EMBL" id="VEV56751.1"/>
    </source>
</evidence>
<dbReference type="InterPro" id="IPR019821">
    <property type="entry name" value="Kinesin_motor_CS"/>
</dbReference>
<evidence type="ECO:0000259" key="11">
    <source>
        <dbReference type="PROSITE" id="PS50067"/>
    </source>
</evidence>
<dbReference type="RefSeq" id="XP_008623769.2">
    <property type="nucleotide sequence ID" value="XM_008625547.2"/>
</dbReference>
<dbReference type="Gene3D" id="3.40.850.10">
    <property type="entry name" value="Kinesin motor domain"/>
    <property type="match status" value="2"/>
</dbReference>
<evidence type="ECO:0000256" key="9">
    <source>
        <dbReference type="SAM" id="Coils"/>
    </source>
</evidence>
<comment type="similarity">
    <text evidence="8">Belongs to the TRAFAC class myosin-kinesin ATPase superfamily. Kinesin family.</text>
</comment>
<feature type="domain" description="Kinesin motor" evidence="11">
    <location>
        <begin position="15"/>
        <end position="481"/>
    </location>
</feature>
<evidence type="ECO:0000256" key="5">
    <source>
        <dbReference type="ARBA" id="ARBA00022840"/>
    </source>
</evidence>
<dbReference type="GO" id="GO:0051231">
    <property type="term" value="P:spindle elongation"/>
    <property type="evidence" value="ECO:0007669"/>
    <property type="project" value="TreeGrafter"/>
</dbReference>
<accession>A0A449BTJ1</accession>
<dbReference type="OrthoDB" id="3176171at2759"/>
<dbReference type="PANTHER" id="PTHR47970">
    <property type="entry name" value="KINESIN-LIKE PROTEIN KIF11"/>
    <property type="match status" value="1"/>
</dbReference>
<keyword evidence="4 8" id="KW-0547">Nucleotide-binding</keyword>
<keyword evidence="6 8" id="KW-0505">Motor protein</keyword>
<name>A0A449BTJ1_PLAVN</name>
<dbReference type="InterPro" id="IPR036961">
    <property type="entry name" value="Kinesin_motor_dom_sf"/>
</dbReference>
<evidence type="ECO:0000256" key="4">
    <source>
        <dbReference type="ARBA" id="ARBA00022741"/>
    </source>
</evidence>